<organism evidence="3 4">
    <name type="scientific">Ostreobium quekettii</name>
    <dbReference type="NCBI Taxonomy" id="121088"/>
    <lineage>
        <taxon>Eukaryota</taxon>
        <taxon>Viridiplantae</taxon>
        <taxon>Chlorophyta</taxon>
        <taxon>core chlorophytes</taxon>
        <taxon>Ulvophyceae</taxon>
        <taxon>TCBD clade</taxon>
        <taxon>Bryopsidales</taxon>
        <taxon>Ostreobineae</taxon>
        <taxon>Ostreobiaceae</taxon>
        <taxon>Ostreobium</taxon>
    </lineage>
</organism>
<evidence type="ECO:0000313" key="3">
    <source>
        <dbReference type="EMBL" id="CAD7703300.1"/>
    </source>
</evidence>
<evidence type="ECO:0000256" key="2">
    <source>
        <dbReference type="SAM" id="SignalP"/>
    </source>
</evidence>
<dbReference type="SUPFAM" id="SSF52540">
    <property type="entry name" value="P-loop containing nucleoside triphosphate hydrolases"/>
    <property type="match status" value="1"/>
</dbReference>
<sequence length="139" mass="15589">MAVKKWKQTCTSSLLMLRLMQSVIELLSFPLVRGNDGIALCQVPDEVLIERVSGRRSDPETGEIYHMTYKPPPADIVDRLVQRSDDTAEKMVTRLKTYHSNLDAITDIYKDVTVHVDGNREIDDVFGSIVDALEGVLVA</sequence>
<keyword evidence="2" id="KW-0732">Signal</keyword>
<feature type="chain" id="PRO_5035810065" description="Adenylate kinase" evidence="2">
    <location>
        <begin position="35"/>
        <end position="139"/>
    </location>
</feature>
<dbReference type="SUPFAM" id="SSF57774">
    <property type="entry name" value="Microbial and mitochondrial ADK, insert 'zinc finger' domain"/>
    <property type="match status" value="1"/>
</dbReference>
<proteinExistence type="inferred from homology"/>
<evidence type="ECO:0008006" key="5">
    <source>
        <dbReference type="Google" id="ProtNLM"/>
    </source>
</evidence>
<dbReference type="OrthoDB" id="439792at2759"/>
<evidence type="ECO:0000256" key="1">
    <source>
        <dbReference type="ARBA" id="ARBA00007220"/>
    </source>
</evidence>
<keyword evidence="4" id="KW-1185">Reference proteome</keyword>
<dbReference type="GO" id="GO:0004017">
    <property type="term" value="F:AMP kinase activity"/>
    <property type="evidence" value="ECO:0007669"/>
    <property type="project" value="InterPro"/>
</dbReference>
<dbReference type="Gene3D" id="3.40.50.300">
    <property type="entry name" value="P-loop containing nucleotide triphosphate hydrolases"/>
    <property type="match status" value="1"/>
</dbReference>
<dbReference type="Proteomes" id="UP000708148">
    <property type="component" value="Unassembled WGS sequence"/>
</dbReference>
<dbReference type="InterPro" id="IPR027417">
    <property type="entry name" value="P-loop_NTPase"/>
</dbReference>
<accession>A0A8S1J7Q5</accession>
<dbReference type="InterPro" id="IPR036193">
    <property type="entry name" value="ADK_active_lid_dom_sf"/>
</dbReference>
<gene>
    <name evidence="3" type="ORF">OSTQU699_LOCUS8657</name>
</gene>
<feature type="signal peptide" evidence="2">
    <location>
        <begin position="1"/>
        <end position="34"/>
    </location>
</feature>
<protein>
    <recommendedName>
        <fullName evidence="5">Adenylate kinase</fullName>
    </recommendedName>
</protein>
<reference evidence="3" key="1">
    <citation type="submission" date="2020-12" db="EMBL/GenBank/DDBJ databases">
        <authorList>
            <person name="Iha C."/>
        </authorList>
    </citation>
    <scope>NUCLEOTIDE SEQUENCE</scope>
</reference>
<comment type="similarity">
    <text evidence="1">Belongs to the adenylate kinase family.</text>
</comment>
<name>A0A8S1J7Q5_9CHLO</name>
<evidence type="ECO:0000313" key="4">
    <source>
        <dbReference type="Proteomes" id="UP000708148"/>
    </source>
</evidence>
<dbReference type="AlphaFoldDB" id="A0A8S1J7Q5"/>
<dbReference type="EMBL" id="CAJHUC010002149">
    <property type="protein sequence ID" value="CAD7703300.1"/>
    <property type="molecule type" value="Genomic_DNA"/>
</dbReference>
<comment type="caution">
    <text evidence="3">The sequence shown here is derived from an EMBL/GenBank/DDBJ whole genome shotgun (WGS) entry which is preliminary data.</text>
</comment>